<feature type="compositionally biased region" description="Basic residues" evidence="1">
    <location>
        <begin position="1"/>
        <end position="14"/>
    </location>
</feature>
<comment type="caution">
    <text evidence="2">The sequence shown here is derived from an EMBL/GenBank/DDBJ whole genome shotgun (WGS) entry which is preliminary data.</text>
</comment>
<protein>
    <submittedName>
        <fullName evidence="2">Uncharacterized protein</fullName>
    </submittedName>
</protein>
<evidence type="ECO:0000313" key="3">
    <source>
        <dbReference type="Proteomes" id="UP001283361"/>
    </source>
</evidence>
<sequence length="143" mass="16372">MRKTSGQGHARKLLVGRANRSKKNDISIHPTARKGKEETEISTQQPQQTSFKIHKAQEGYSHKSREVKRSAPHDKRNYFEALEMEAEVAAPKGNFKEMCNITRQLSSKCRHANRPILDQEETIEKVSPTFRETSESADLEYCT</sequence>
<organism evidence="2 3">
    <name type="scientific">Elysia crispata</name>
    <name type="common">lettuce slug</name>
    <dbReference type="NCBI Taxonomy" id="231223"/>
    <lineage>
        <taxon>Eukaryota</taxon>
        <taxon>Metazoa</taxon>
        <taxon>Spiralia</taxon>
        <taxon>Lophotrochozoa</taxon>
        <taxon>Mollusca</taxon>
        <taxon>Gastropoda</taxon>
        <taxon>Heterobranchia</taxon>
        <taxon>Euthyneura</taxon>
        <taxon>Panpulmonata</taxon>
        <taxon>Sacoglossa</taxon>
        <taxon>Placobranchoidea</taxon>
        <taxon>Plakobranchidae</taxon>
        <taxon>Elysia</taxon>
    </lineage>
</organism>
<reference evidence="2" key="1">
    <citation type="journal article" date="2023" name="G3 (Bethesda)">
        <title>A reference genome for the long-term kleptoplast-retaining sea slug Elysia crispata morphotype clarki.</title>
        <authorList>
            <person name="Eastman K.E."/>
            <person name="Pendleton A.L."/>
            <person name="Shaikh M.A."/>
            <person name="Suttiyut T."/>
            <person name="Ogas R."/>
            <person name="Tomko P."/>
            <person name="Gavelis G."/>
            <person name="Widhalm J.R."/>
            <person name="Wisecaver J.H."/>
        </authorList>
    </citation>
    <scope>NUCLEOTIDE SEQUENCE</scope>
    <source>
        <strain evidence="2">ECLA1</strain>
    </source>
</reference>
<dbReference type="Proteomes" id="UP001283361">
    <property type="component" value="Unassembled WGS sequence"/>
</dbReference>
<feature type="compositionally biased region" description="Basic and acidic residues" evidence="1">
    <location>
        <begin position="55"/>
        <end position="74"/>
    </location>
</feature>
<name>A0AAE1DX69_9GAST</name>
<gene>
    <name evidence="2" type="ORF">RRG08_023439</name>
</gene>
<evidence type="ECO:0000313" key="2">
    <source>
        <dbReference type="EMBL" id="KAK3786017.1"/>
    </source>
</evidence>
<keyword evidence="3" id="KW-1185">Reference proteome</keyword>
<proteinExistence type="predicted"/>
<evidence type="ECO:0000256" key="1">
    <source>
        <dbReference type="SAM" id="MobiDB-lite"/>
    </source>
</evidence>
<feature type="region of interest" description="Disordered" evidence="1">
    <location>
        <begin position="1"/>
        <end position="74"/>
    </location>
</feature>
<dbReference type="EMBL" id="JAWDGP010002021">
    <property type="protein sequence ID" value="KAK3786017.1"/>
    <property type="molecule type" value="Genomic_DNA"/>
</dbReference>
<dbReference type="AlphaFoldDB" id="A0AAE1DX69"/>
<accession>A0AAE1DX69</accession>
<feature type="compositionally biased region" description="Polar residues" evidence="1">
    <location>
        <begin position="41"/>
        <end position="51"/>
    </location>
</feature>